<dbReference type="InterPro" id="IPR010177">
    <property type="entry name" value="Paired_CXXCH_1"/>
</dbReference>
<dbReference type="SUPFAM" id="SSF48695">
    <property type="entry name" value="Multiheme cytochromes"/>
    <property type="match status" value="1"/>
</dbReference>
<proteinExistence type="predicted"/>
<protein>
    <submittedName>
        <fullName evidence="5">DmsE family decaheme c-type cytochrome</fullName>
    </submittedName>
</protein>
<evidence type="ECO:0000256" key="2">
    <source>
        <dbReference type="SAM" id="SignalP"/>
    </source>
</evidence>
<reference evidence="6" key="1">
    <citation type="journal article" date="2019" name="Int. J. Syst. Evol. Microbiol.">
        <title>The Global Catalogue of Microorganisms (GCM) 10K type strain sequencing project: providing services to taxonomists for standard genome sequencing and annotation.</title>
        <authorList>
            <consortium name="The Broad Institute Genomics Platform"/>
            <consortium name="The Broad Institute Genome Sequencing Center for Infectious Disease"/>
            <person name="Wu L."/>
            <person name="Ma J."/>
        </authorList>
    </citation>
    <scope>NUCLEOTIDE SEQUENCE [LARGE SCALE GENOMIC DNA]</scope>
    <source>
        <strain evidence="6">CCUG 30340</strain>
    </source>
</reference>
<evidence type="ECO:0000313" key="6">
    <source>
        <dbReference type="Proteomes" id="UP001595886"/>
    </source>
</evidence>
<evidence type="ECO:0000259" key="4">
    <source>
        <dbReference type="Pfam" id="PF22678"/>
    </source>
</evidence>
<feature type="domain" description="Doubled CXXCH motif" evidence="3">
    <location>
        <begin position="215"/>
        <end position="257"/>
    </location>
</feature>
<dbReference type="InterPro" id="IPR053875">
    <property type="entry name" value="Cytochrom_c_NrfB-like_dom"/>
</dbReference>
<feature type="domain" description="Cytochrome c-type protein NrfB-like" evidence="4">
    <location>
        <begin position="112"/>
        <end position="179"/>
    </location>
</feature>
<dbReference type="InterPro" id="IPR051829">
    <property type="entry name" value="Multiheme_Cytochr_ET"/>
</dbReference>
<dbReference type="EMBL" id="JBHSHD010000010">
    <property type="protein sequence ID" value="MFC4821829.1"/>
    <property type="molecule type" value="Genomic_DNA"/>
</dbReference>
<organism evidence="5 6">
    <name type="scientific">Dokdonella ginsengisoli</name>
    <dbReference type="NCBI Taxonomy" id="363846"/>
    <lineage>
        <taxon>Bacteria</taxon>
        <taxon>Pseudomonadati</taxon>
        <taxon>Pseudomonadota</taxon>
        <taxon>Gammaproteobacteria</taxon>
        <taxon>Lysobacterales</taxon>
        <taxon>Rhodanobacteraceae</taxon>
        <taxon>Dokdonella</taxon>
    </lineage>
</organism>
<dbReference type="Pfam" id="PF22678">
    <property type="entry name" value="Cytochrom_c_NrfB-like"/>
    <property type="match status" value="1"/>
</dbReference>
<gene>
    <name evidence="5" type="ORF">ACFO6Q_15990</name>
</gene>
<evidence type="ECO:0000256" key="1">
    <source>
        <dbReference type="ARBA" id="ARBA00022729"/>
    </source>
</evidence>
<dbReference type="Proteomes" id="UP001595886">
    <property type="component" value="Unassembled WGS sequence"/>
</dbReference>
<dbReference type="Gene3D" id="3.90.10.10">
    <property type="entry name" value="Cytochrome C3"/>
    <property type="match status" value="1"/>
</dbReference>
<feature type="chain" id="PRO_5046635037" evidence="2">
    <location>
        <begin position="40"/>
        <end position="348"/>
    </location>
</feature>
<dbReference type="NCBIfam" id="TIGR01905">
    <property type="entry name" value="paired_CXXCH_1"/>
    <property type="match status" value="2"/>
</dbReference>
<feature type="domain" description="Doubled CXXCH motif" evidence="3">
    <location>
        <begin position="264"/>
        <end position="302"/>
    </location>
</feature>
<name>A0ABV9QZI7_9GAMM</name>
<feature type="signal peptide" evidence="2">
    <location>
        <begin position="1"/>
        <end position="39"/>
    </location>
</feature>
<comment type="caution">
    <text evidence="5">The sequence shown here is derived from an EMBL/GenBank/DDBJ whole genome shotgun (WGS) entry which is preliminary data.</text>
</comment>
<evidence type="ECO:0000259" key="3">
    <source>
        <dbReference type="Pfam" id="PF09699"/>
    </source>
</evidence>
<dbReference type="InterPro" id="IPR020015">
    <property type="entry name" value="Decahaem_cyt-c_DmsE"/>
</dbReference>
<keyword evidence="6" id="KW-1185">Reference proteome</keyword>
<dbReference type="InterPro" id="IPR036280">
    <property type="entry name" value="Multihaem_cyt_sf"/>
</dbReference>
<keyword evidence="1 2" id="KW-0732">Signal</keyword>
<dbReference type="PANTHER" id="PTHR35038">
    <property type="entry name" value="DISSIMILATORY SULFITE REDUCTASE SIRA"/>
    <property type="match status" value="1"/>
</dbReference>
<dbReference type="NCBIfam" id="TIGR03508">
    <property type="entry name" value="decahem_SO"/>
    <property type="match status" value="1"/>
</dbReference>
<accession>A0ABV9QZI7</accession>
<evidence type="ECO:0000313" key="5">
    <source>
        <dbReference type="EMBL" id="MFC4821829.1"/>
    </source>
</evidence>
<dbReference type="RefSeq" id="WP_380022097.1">
    <property type="nucleotide sequence ID" value="NZ_JBHSHD010000010.1"/>
</dbReference>
<dbReference type="PANTHER" id="PTHR35038:SF6">
    <property type="entry name" value="SURFACE LOCALIZED DECAHEME CYTOCHROME C LIPOPROTEIN"/>
    <property type="match status" value="1"/>
</dbReference>
<sequence length="348" mass="37262">MPSHGSARTAHQCGRLLKNGILAAALCLAAWLAPFGARASDADEARASAPLPVAPGFARAKVAANPGAPEATPVGEATCFACHQLEAEHFTHTLHSLGLHAANKADASIPVCETCHGPGSQHAQAPLTKGSIIAYTKNGGTPIQVQTRTCLTCHEGGPRDHWLGSIHQRNDVSCSDCHNPMAKFSVEGSLARPSINDTCAQCHKDVRLEFNRRSHMPLPEGQMSCVDCHNPHGSLTDPLLKTNTVNETCYQCHAEKRGPFLFEHAPVRENCLNCHTPHGSNQHALLVAPIPFLCLQCHTQLRHPNDLHTPQSLATGAHPDERIMGRGCLTCHANIHGSNAPSGPKFHE</sequence>
<dbReference type="Gene3D" id="1.10.287.3080">
    <property type="match status" value="3"/>
</dbReference>
<dbReference type="Pfam" id="PF09699">
    <property type="entry name" value="Paired_CXXCH_1"/>
    <property type="match status" value="2"/>
</dbReference>